<keyword evidence="11" id="KW-0547">Nucleotide-binding</keyword>
<reference evidence="21" key="1">
    <citation type="submission" date="2021-08" db="EMBL/GenBank/DDBJ databases">
        <title>WGS assembly of Ceratopteris richardii.</title>
        <authorList>
            <person name="Marchant D.B."/>
            <person name="Chen G."/>
            <person name="Jenkins J."/>
            <person name="Shu S."/>
            <person name="Leebens-Mack J."/>
            <person name="Grimwood J."/>
            <person name="Schmutz J."/>
            <person name="Soltis P."/>
            <person name="Soltis D."/>
            <person name="Chen Z.-H."/>
        </authorList>
    </citation>
    <scope>NUCLEOTIDE SEQUENCE</scope>
    <source>
        <strain evidence="21">Whitten #5841</strain>
        <tissue evidence="21">Leaf</tissue>
    </source>
</reference>
<dbReference type="GO" id="GO:0030955">
    <property type="term" value="F:potassium ion binding"/>
    <property type="evidence" value="ECO:0007669"/>
    <property type="project" value="InterPro"/>
</dbReference>
<comment type="pathway">
    <text evidence="4 18">Carbohydrate degradation; glycolysis; pyruvate from D-glyceraldehyde 3-phosphate: step 5/5.</text>
</comment>
<sequence>MTVETDMEKLVYKCRKGQEHDEGVAYGLRCRKTKIVCTLGPRSRDTPMLERLLRAGMNVARFNFSHGSHEYHQETLENLQAAMQNTQIMCAVMLDTKGPEIRTGLLKNGKSIQLTEGQEITVTNDYNIKGDENMISMSYKQLPTAVRPGNVVLCSDGTITLTVLECMPSNGTIKCRCENTAMLGEKKNVNLPGVIVDLPTVTEKDKEDILKWGVPNKIDFIAASFVRKAQDVINIRNLLGKHAKTIQIISKIENQEGLVNFDDILNETDGVMVARGDLGMEIPIEKIFLAQKMMILKCNAVGKPVVTATQMLESMIKSPRPSRAEATDVANAVLDGTDAVMLSGETAAGAFPEEAVKVMADLCVEAEASLDYGRIFKQRMRSAQMPLSPLESLAASAVRAAWTVRASLIMVLTHTGVTAKLVAKYRPSVPIISVVVPVIKTNNLTWSFGEECPYRHSLISRGIIPVLAEASSHGRETDTSDEILRVTISHILERGLCKYGDAIVALHRIGASSVIKIVDIKQPDNST</sequence>
<comment type="subunit">
    <text evidence="6">Homotetramer.</text>
</comment>
<dbReference type="PROSITE" id="PS00110">
    <property type="entry name" value="PYRUVATE_KINASE"/>
    <property type="match status" value="1"/>
</dbReference>
<dbReference type="GO" id="GO:0000287">
    <property type="term" value="F:magnesium ion binding"/>
    <property type="evidence" value="ECO:0007669"/>
    <property type="project" value="InterPro"/>
</dbReference>
<dbReference type="FunFam" id="3.20.20.60:FF:000001">
    <property type="entry name" value="Pyruvate kinase"/>
    <property type="match status" value="1"/>
</dbReference>
<feature type="domain" description="Pyruvate kinase barrel" evidence="19">
    <location>
        <begin position="31"/>
        <end position="356"/>
    </location>
</feature>
<name>A0A8T2VE00_CERRI</name>
<keyword evidence="14 18" id="KW-0460">Magnesium</keyword>
<comment type="catalytic activity">
    <reaction evidence="17 18">
        <text>pyruvate + ATP = phosphoenolpyruvate + ADP + H(+)</text>
        <dbReference type="Rhea" id="RHEA:18157"/>
        <dbReference type="ChEBI" id="CHEBI:15361"/>
        <dbReference type="ChEBI" id="CHEBI:15378"/>
        <dbReference type="ChEBI" id="CHEBI:30616"/>
        <dbReference type="ChEBI" id="CHEBI:58702"/>
        <dbReference type="ChEBI" id="CHEBI:456216"/>
        <dbReference type="EC" id="2.7.1.40"/>
    </reaction>
</comment>
<dbReference type="PRINTS" id="PR01050">
    <property type="entry name" value="PYRUVTKNASE"/>
</dbReference>
<comment type="cofactor">
    <cofactor evidence="1">
        <name>Mg(2+)</name>
        <dbReference type="ChEBI" id="CHEBI:18420"/>
    </cofactor>
</comment>
<keyword evidence="15 18" id="KW-0324">Glycolysis</keyword>
<feature type="domain" description="Pyruvate kinase C-terminal" evidence="20">
    <location>
        <begin position="391"/>
        <end position="510"/>
    </location>
</feature>
<dbReference type="EMBL" id="CM035407">
    <property type="protein sequence ID" value="KAH7443953.1"/>
    <property type="molecule type" value="Genomic_DNA"/>
</dbReference>
<dbReference type="InterPro" id="IPR015813">
    <property type="entry name" value="Pyrv/PenolPyrv_kinase-like_dom"/>
</dbReference>
<evidence type="ECO:0000256" key="5">
    <source>
        <dbReference type="ARBA" id="ARBA00008663"/>
    </source>
</evidence>
<evidence type="ECO:0000256" key="2">
    <source>
        <dbReference type="ARBA" id="ARBA00001958"/>
    </source>
</evidence>
<dbReference type="PANTHER" id="PTHR11817">
    <property type="entry name" value="PYRUVATE KINASE"/>
    <property type="match status" value="1"/>
</dbReference>
<evidence type="ECO:0000256" key="8">
    <source>
        <dbReference type="ARBA" id="ARBA00022490"/>
    </source>
</evidence>
<comment type="similarity">
    <text evidence="5 18">Belongs to the pyruvate kinase family.</text>
</comment>
<dbReference type="InterPro" id="IPR011037">
    <property type="entry name" value="Pyrv_Knase-like_insert_dom_sf"/>
</dbReference>
<dbReference type="Pfam" id="PF02887">
    <property type="entry name" value="PK_C"/>
    <property type="match status" value="1"/>
</dbReference>
<evidence type="ECO:0000256" key="6">
    <source>
        <dbReference type="ARBA" id="ARBA00011881"/>
    </source>
</evidence>
<keyword evidence="12 18" id="KW-0418">Kinase</keyword>
<evidence type="ECO:0000313" key="21">
    <source>
        <dbReference type="EMBL" id="KAH7443953.1"/>
    </source>
</evidence>
<dbReference type="EC" id="2.7.1.40" evidence="7 18"/>
<dbReference type="Gene3D" id="3.40.1380.20">
    <property type="entry name" value="Pyruvate kinase, C-terminal domain"/>
    <property type="match status" value="1"/>
</dbReference>
<dbReference type="InterPro" id="IPR018209">
    <property type="entry name" value="Pyrv_Knase_AS"/>
</dbReference>
<dbReference type="InterPro" id="IPR040442">
    <property type="entry name" value="Pyrv_kinase-like_dom_sf"/>
</dbReference>
<evidence type="ECO:0000256" key="11">
    <source>
        <dbReference type="ARBA" id="ARBA00022741"/>
    </source>
</evidence>
<dbReference type="GO" id="GO:0004743">
    <property type="term" value="F:pyruvate kinase activity"/>
    <property type="evidence" value="ECO:0007669"/>
    <property type="project" value="UniProtKB-EC"/>
</dbReference>
<dbReference type="GO" id="GO:0016301">
    <property type="term" value="F:kinase activity"/>
    <property type="evidence" value="ECO:0007669"/>
    <property type="project" value="UniProtKB-KW"/>
</dbReference>
<dbReference type="Gene3D" id="3.20.20.60">
    <property type="entry name" value="Phosphoenolpyruvate-binding domains"/>
    <property type="match status" value="1"/>
</dbReference>
<evidence type="ECO:0000256" key="14">
    <source>
        <dbReference type="ARBA" id="ARBA00022842"/>
    </source>
</evidence>
<keyword evidence="22" id="KW-1185">Reference proteome</keyword>
<evidence type="ECO:0000256" key="3">
    <source>
        <dbReference type="ARBA" id="ARBA00004496"/>
    </source>
</evidence>
<dbReference type="Proteomes" id="UP000825935">
    <property type="component" value="Chromosome 2"/>
</dbReference>
<keyword evidence="13" id="KW-0067">ATP-binding</keyword>
<evidence type="ECO:0000256" key="9">
    <source>
        <dbReference type="ARBA" id="ARBA00022679"/>
    </source>
</evidence>
<dbReference type="SUPFAM" id="SSF52935">
    <property type="entry name" value="PK C-terminal domain-like"/>
    <property type="match status" value="1"/>
</dbReference>
<evidence type="ECO:0000256" key="4">
    <source>
        <dbReference type="ARBA" id="ARBA00004997"/>
    </source>
</evidence>
<evidence type="ECO:0000313" key="22">
    <source>
        <dbReference type="Proteomes" id="UP000825935"/>
    </source>
</evidence>
<comment type="subcellular location">
    <subcellularLocation>
        <location evidence="3">Cytoplasm</location>
    </subcellularLocation>
</comment>
<dbReference type="InterPro" id="IPR015806">
    <property type="entry name" value="Pyrv_Knase_insert_dom_sf"/>
</dbReference>
<dbReference type="OMA" id="CRGLIPI"/>
<keyword evidence="16" id="KW-0670">Pyruvate</keyword>
<evidence type="ECO:0000256" key="16">
    <source>
        <dbReference type="ARBA" id="ARBA00023317"/>
    </source>
</evidence>
<keyword evidence="9 18" id="KW-0808">Transferase</keyword>
<dbReference type="NCBIfam" id="NF004491">
    <property type="entry name" value="PRK05826.1"/>
    <property type="match status" value="1"/>
</dbReference>
<gene>
    <name evidence="21" type="ORF">KP509_02G057900</name>
</gene>
<dbReference type="NCBIfam" id="NF004978">
    <property type="entry name" value="PRK06354.1"/>
    <property type="match status" value="1"/>
</dbReference>
<evidence type="ECO:0000256" key="13">
    <source>
        <dbReference type="ARBA" id="ARBA00022840"/>
    </source>
</evidence>
<evidence type="ECO:0000256" key="18">
    <source>
        <dbReference type="RuleBase" id="RU000504"/>
    </source>
</evidence>
<dbReference type="AlphaFoldDB" id="A0A8T2VE00"/>
<dbReference type="InterPro" id="IPR036918">
    <property type="entry name" value="Pyrv_Knase_C_sf"/>
</dbReference>
<proteinExistence type="inferred from homology"/>
<evidence type="ECO:0000256" key="17">
    <source>
        <dbReference type="ARBA" id="ARBA00048152"/>
    </source>
</evidence>
<evidence type="ECO:0000256" key="12">
    <source>
        <dbReference type="ARBA" id="ARBA00022777"/>
    </source>
</evidence>
<dbReference type="GO" id="GO:0005737">
    <property type="term" value="C:cytoplasm"/>
    <property type="evidence" value="ECO:0007669"/>
    <property type="project" value="UniProtKB-SubCell"/>
</dbReference>
<dbReference type="Pfam" id="PF00224">
    <property type="entry name" value="PK"/>
    <property type="match status" value="1"/>
</dbReference>
<protein>
    <recommendedName>
        <fullName evidence="7 18">Pyruvate kinase</fullName>
        <ecNumber evidence="7 18">2.7.1.40</ecNumber>
    </recommendedName>
</protein>
<dbReference type="GO" id="GO:0006950">
    <property type="term" value="P:response to stress"/>
    <property type="evidence" value="ECO:0007669"/>
    <property type="project" value="UniProtKB-ARBA"/>
</dbReference>
<dbReference type="GO" id="GO:0005524">
    <property type="term" value="F:ATP binding"/>
    <property type="evidence" value="ECO:0007669"/>
    <property type="project" value="UniProtKB-KW"/>
</dbReference>
<dbReference type="SUPFAM" id="SSF51621">
    <property type="entry name" value="Phosphoenolpyruvate/pyruvate domain"/>
    <property type="match status" value="1"/>
</dbReference>
<evidence type="ECO:0000256" key="15">
    <source>
        <dbReference type="ARBA" id="ARBA00023152"/>
    </source>
</evidence>
<accession>A0A8T2VE00</accession>
<dbReference type="InterPro" id="IPR015795">
    <property type="entry name" value="Pyrv_Knase_C"/>
</dbReference>
<dbReference type="SUPFAM" id="SSF50800">
    <property type="entry name" value="PK beta-barrel domain-like"/>
    <property type="match status" value="1"/>
</dbReference>
<keyword evidence="10" id="KW-0479">Metal-binding</keyword>
<evidence type="ECO:0000259" key="20">
    <source>
        <dbReference type="Pfam" id="PF02887"/>
    </source>
</evidence>
<evidence type="ECO:0000256" key="7">
    <source>
        <dbReference type="ARBA" id="ARBA00012142"/>
    </source>
</evidence>
<comment type="cofactor">
    <cofactor evidence="2">
        <name>K(+)</name>
        <dbReference type="ChEBI" id="CHEBI:29103"/>
    </cofactor>
</comment>
<dbReference type="OrthoDB" id="108365at2759"/>
<dbReference type="NCBIfam" id="TIGR01064">
    <property type="entry name" value="pyruv_kin"/>
    <property type="match status" value="1"/>
</dbReference>
<dbReference type="FunFam" id="2.40.33.10:FF:000001">
    <property type="entry name" value="Pyruvate kinase"/>
    <property type="match status" value="1"/>
</dbReference>
<dbReference type="InterPro" id="IPR001697">
    <property type="entry name" value="Pyr_Knase"/>
</dbReference>
<dbReference type="FunFam" id="3.40.1380.20:FF:000005">
    <property type="entry name" value="Pyruvate kinase"/>
    <property type="match status" value="1"/>
</dbReference>
<evidence type="ECO:0000259" key="19">
    <source>
        <dbReference type="Pfam" id="PF00224"/>
    </source>
</evidence>
<dbReference type="InterPro" id="IPR015793">
    <property type="entry name" value="Pyrv_Knase_brl"/>
</dbReference>
<evidence type="ECO:0000256" key="10">
    <source>
        <dbReference type="ARBA" id="ARBA00022723"/>
    </source>
</evidence>
<organism evidence="21 22">
    <name type="scientific">Ceratopteris richardii</name>
    <name type="common">Triangle waterfern</name>
    <dbReference type="NCBI Taxonomy" id="49495"/>
    <lineage>
        <taxon>Eukaryota</taxon>
        <taxon>Viridiplantae</taxon>
        <taxon>Streptophyta</taxon>
        <taxon>Embryophyta</taxon>
        <taxon>Tracheophyta</taxon>
        <taxon>Polypodiopsida</taxon>
        <taxon>Polypodiidae</taxon>
        <taxon>Polypodiales</taxon>
        <taxon>Pteridineae</taxon>
        <taxon>Pteridaceae</taxon>
        <taxon>Parkerioideae</taxon>
        <taxon>Ceratopteris</taxon>
    </lineage>
</organism>
<dbReference type="Gene3D" id="2.40.33.10">
    <property type="entry name" value="PK beta-barrel domain-like"/>
    <property type="match status" value="1"/>
</dbReference>
<keyword evidence="8" id="KW-0963">Cytoplasm</keyword>
<evidence type="ECO:0000256" key="1">
    <source>
        <dbReference type="ARBA" id="ARBA00001946"/>
    </source>
</evidence>
<comment type="caution">
    <text evidence="21">The sequence shown here is derived from an EMBL/GenBank/DDBJ whole genome shotgun (WGS) entry which is preliminary data.</text>
</comment>